<keyword evidence="2" id="KW-1185">Reference proteome</keyword>
<organism evidence="1 2">
    <name type="scientific">Riccia fluitans</name>
    <dbReference type="NCBI Taxonomy" id="41844"/>
    <lineage>
        <taxon>Eukaryota</taxon>
        <taxon>Viridiplantae</taxon>
        <taxon>Streptophyta</taxon>
        <taxon>Embryophyta</taxon>
        <taxon>Marchantiophyta</taxon>
        <taxon>Marchantiopsida</taxon>
        <taxon>Marchantiidae</taxon>
        <taxon>Marchantiales</taxon>
        <taxon>Ricciaceae</taxon>
        <taxon>Riccia</taxon>
    </lineage>
</organism>
<dbReference type="EMBL" id="JBHFFA010000007">
    <property type="protein sequence ID" value="KAL2613498.1"/>
    <property type="molecule type" value="Genomic_DNA"/>
</dbReference>
<evidence type="ECO:0000313" key="2">
    <source>
        <dbReference type="Proteomes" id="UP001605036"/>
    </source>
</evidence>
<proteinExistence type="predicted"/>
<evidence type="ECO:0000313" key="1">
    <source>
        <dbReference type="EMBL" id="KAL2613498.1"/>
    </source>
</evidence>
<name>A0ABD1Y172_9MARC</name>
<accession>A0ABD1Y172</accession>
<reference evidence="1 2" key="1">
    <citation type="submission" date="2024-09" db="EMBL/GenBank/DDBJ databases">
        <title>Chromosome-scale assembly of Riccia fluitans.</title>
        <authorList>
            <person name="Paukszto L."/>
            <person name="Sawicki J."/>
            <person name="Karawczyk K."/>
            <person name="Piernik-Szablinska J."/>
            <person name="Szczecinska M."/>
            <person name="Mazdziarz M."/>
        </authorList>
    </citation>
    <scope>NUCLEOTIDE SEQUENCE [LARGE SCALE GENOMIC DNA]</scope>
    <source>
        <strain evidence="1">Rf_01</strain>
        <tissue evidence="1">Aerial parts of the thallus</tissue>
    </source>
</reference>
<dbReference type="AlphaFoldDB" id="A0ABD1Y172"/>
<comment type="caution">
    <text evidence="1">The sequence shown here is derived from an EMBL/GenBank/DDBJ whole genome shotgun (WGS) entry which is preliminary data.</text>
</comment>
<gene>
    <name evidence="1" type="ORF">R1flu_025190</name>
</gene>
<sequence length="141" mass="15916">MNARVALMETKDLYELLEAKMEGFQIANHPGTIGGFENLNLTIMRKSDIVNNNDERRFALLEVNKVLKMWRVDNVIAGVSFVQGHRTLQDEVDRMGIDVCYSSLLNALKAAVGTLSNSLAIFDYMRNIFDSYVNITNDPNV</sequence>
<dbReference type="Proteomes" id="UP001605036">
    <property type="component" value="Unassembled WGS sequence"/>
</dbReference>
<protein>
    <submittedName>
        <fullName evidence="1">Uncharacterized protein</fullName>
    </submittedName>
</protein>